<dbReference type="GO" id="GO:0016853">
    <property type="term" value="F:isomerase activity"/>
    <property type="evidence" value="ECO:0007669"/>
    <property type="project" value="UniProtKB-KW"/>
</dbReference>
<dbReference type="Gene3D" id="1.10.4030.10">
    <property type="entry name" value="Porin chaperone SurA, peptide-binding domain"/>
    <property type="match status" value="1"/>
</dbReference>
<gene>
    <name evidence="10" type="ORF">ACFOGP_11055</name>
</gene>
<feature type="compositionally biased region" description="Acidic residues" evidence="8">
    <location>
        <begin position="499"/>
        <end position="529"/>
    </location>
</feature>
<proteinExistence type="inferred from homology"/>
<evidence type="ECO:0000256" key="3">
    <source>
        <dbReference type="ARBA" id="ARBA00022692"/>
    </source>
</evidence>
<evidence type="ECO:0000256" key="2">
    <source>
        <dbReference type="ARBA" id="ARBA00022475"/>
    </source>
</evidence>
<keyword evidence="5" id="KW-0472">Membrane</keyword>
<organism evidence="10 11">
    <name type="scientific">Psychromarinibacter halotolerans</name>
    <dbReference type="NCBI Taxonomy" id="1775175"/>
    <lineage>
        <taxon>Bacteria</taxon>
        <taxon>Pseudomonadati</taxon>
        <taxon>Pseudomonadota</taxon>
        <taxon>Alphaproteobacteria</taxon>
        <taxon>Rhodobacterales</taxon>
        <taxon>Paracoccaceae</taxon>
        <taxon>Psychromarinibacter</taxon>
    </lineage>
</organism>
<keyword evidence="6" id="KW-0143">Chaperone</keyword>
<dbReference type="RefSeq" id="WP_275633225.1">
    <property type="nucleotide sequence ID" value="NZ_JARGYD010000004.1"/>
</dbReference>
<evidence type="ECO:0000259" key="9">
    <source>
        <dbReference type="Pfam" id="PF13145"/>
    </source>
</evidence>
<keyword evidence="2" id="KW-1003">Cell membrane</keyword>
<keyword evidence="10" id="KW-0413">Isomerase</keyword>
<keyword evidence="3" id="KW-0812">Transmembrane</keyword>
<dbReference type="Pfam" id="PF13145">
    <property type="entry name" value="Rotamase_2"/>
    <property type="match status" value="1"/>
</dbReference>
<keyword evidence="4" id="KW-1133">Transmembrane helix</keyword>
<evidence type="ECO:0000256" key="8">
    <source>
        <dbReference type="SAM" id="MobiDB-lite"/>
    </source>
</evidence>
<dbReference type="Proteomes" id="UP001595632">
    <property type="component" value="Unassembled WGS sequence"/>
</dbReference>
<reference evidence="11" key="1">
    <citation type="journal article" date="2019" name="Int. J. Syst. Evol. Microbiol.">
        <title>The Global Catalogue of Microorganisms (GCM) 10K type strain sequencing project: providing services to taxonomists for standard genome sequencing and annotation.</title>
        <authorList>
            <consortium name="The Broad Institute Genomics Platform"/>
            <consortium name="The Broad Institute Genome Sequencing Center for Infectious Disease"/>
            <person name="Wu L."/>
            <person name="Ma J."/>
        </authorList>
    </citation>
    <scope>NUCLEOTIDE SEQUENCE [LARGE SCALE GENOMIC DNA]</scope>
    <source>
        <strain evidence="11">KCTC 52366</strain>
    </source>
</reference>
<evidence type="ECO:0000256" key="6">
    <source>
        <dbReference type="ARBA" id="ARBA00023186"/>
    </source>
</evidence>
<evidence type="ECO:0000256" key="1">
    <source>
        <dbReference type="ARBA" id="ARBA00004401"/>
    </source>
</evidence>
<accession>A0ABV7GPF6</accession>
<sequence length="669" mass="72245">MAKKKSAYNAVVWVILLLLIVGLAGFGATNFGGTVNSVGSVGNRDISVDRYARELQNELASLSQQFGTNLTLQQAQMFGIDQAVLQRILSTTALENEAERIGLSVGDQRVGEQVLNITAFQGVDGEFDREGYRFALQNAGLSESEFEEGLRMDLARTLMQEAVSGAAAMPDAYVDALLSYAEETRDFTWTVLTAEDLDTPIADPSEDDLSAFWEENPDSFMLPETRDITYALITPEMVAGTIEGDDEALQRLYDERIDEFRQPERRLVERLIYTDPAAAQTAADALAAGETTFEDLVAERGLDLVDVDMGDVAQDELGAAGEPVFALEEPGVVGPIDTDFGPALFRMNAVLEAQETPFEEAREQLLVEYRTDAARRAVADMIDGIDDLLAGGATLEEVGEETEMETGQIDWTEGATDGVAAYLEFRQAALEAEVGDFPEIIETSDGALFALRVNEVIEPRVEPFDEARDDVEAEWRRVNTVAALAEQARALAEAGMETALDDTPAEEPVTDASEEEPATEEDTATETEGDATATDTPDAEAETDEAVTELDFPIVEEPAGIQYVTETGIGRDGFIPDTPTDFVAAIFEMEPGDTQAIEGTNAAYLVRLDAINEPDLSDPAYADAAAQLRDQLASSLGQDILGAYAATVQSEAGISLNQTAINAVHAQFP</sequence>
<evidence type="ECO:0000313" key="10">
    <source>
        <dbReference type="EMBL" id="MFC3143252.1"/>
    </source>
</evidence>
<keyword evidence="11" id="KW-1185">Reference proteome</keyword>
<evidence type="ECO:0000256" key="4">
    <source>
        <dbReference type="ARBA" id="ARBA00022989"/>
    </source>
</evidence>
<comment type="similarity">
    <text evidence="7">Belongs to the PpiD chaperone family.</text>
</comment>
<dbReference type="EMBL" id="JBHRTB010000010">
    <property type="protein sequence ID" value="MFC3143252.1"/>
    <property type="molecule type" value="Genomic_DNA"/>
</dbReference>
<evidence type="ECO:0000256" key="7">
    <source>
        <dbReference type="ARBA" id="ARBA00038408"/>
    </source>
</evidence>
<name>A0ABV7GPF6_9RHOB</name>
<evidence type="ECO:0000313" key="11">
    <source>
        <dbReference type="Proteomes" id="UP001595632"/>
    </source>
</evidence>
<evidence type="ECO:0000256" key="5">
    <source>
        <dbReference type="ARBA" id="ARBA00023136"/>
    </source>
</evidence>
<dbReference type="PANTHER" id="PTHR47529">
    <property type="entry name" value="PEPTIDYL-PROLYL CIS-TRANS ISOMERASE D"/>
    <property type="match status" value="1"/>
</dbReference>
<protein>
    <submittedName>
        <fullName evidence="10">Peptidyl-prolyl cis-trans isomerase</fullName>
    </submittedName>
</protein>
<dbReference type="Pfam" id="PF13624">
    <property type="entry name" value="SurA_N_3"/>
    <property type="match status" value="1"/>
</dbReference>
<comment type="caution">
    <text evidence="10">The sequence shown here is derived from an EMBL/GenBank/DDBJ whole genome shotgun (WGS) entry which is preliminary data.</text>
</comment>
<dbReference type="InterPro" id="IPR052029">
    <property type="entry name" value="PpiD_chaperone"/>
</dbReference>
<feature type="region of interest" description="Disordered" evidence="8">
    <location>
        <begin position="499"/>
        <end position="545"/>
    </location>
</feature>
<feature type="domain" description="PpiC" evidence="9">
    <location>
        <begin position="245"/>
        <end position="363"/>
    </location>
</feature>
<dbReference type="SUPFAM" id="SSF54534">
    <property type="entry name" value="FKBP-like"/>
    <property type="match status" value="1"/>
</dbReference>
<dbReference type="SUPFAM" id="SSF109998">
    <property type="entry name" value="Triger factor/SurA peptide-binding domain-like"/>
    <property type="match status" value="1"/>
</dbReference>
<dbReference type="PANTHER" id="PTHR47529:SF1">
    <property type="entry name" value="PERIPLASMIC CHAPERONE PPID"/>
    <property type="match status" value="1"/>
</dbReference>
<dbReference type="InterPro" id="IPR027304">
    <property type="entry name" value="Trigger_fact/SurA_dom_sf"/>
</dbReference>
<comment type="subcellular location">
    <subcellularLocation>
        <location evidence="1">Cell membrane</location>
        <topology evidence="1">Single-pass type II membrane protein</topology>
    </subcellularLocation>
</comment>
<dbReference type="InterPro" id="IPR000297">
    <property type="entry name" value="PPIase_PpiC"/>
</dbReference>